<feature type="transmembrane region" description="Helical" evidence="7">
    <location>
        <begin position="76"/>
        <end position="96"/>
    </location>
</feature>
<evidence type="ECO:0000259" key="8">
    <source>
        <dbReference type="PROSITE" id="PS50928"/>
    </source>
</evidence>
<evidence type="ECO:0000256" key="4">
    <source>
        <dbReference type="ARBA" id="ARBA00022692"/>
    </source>
</evidence>
<keyword evidence="2 7" id="KW-0813">Transport</keyword>
<dbReference type="InterPro" id="IPR035906">
    <property type="entry name" value="MetI-like_sf"/>
</dbReference>
<organism evidence="9 10">
    <name type="scientific">Isoptericola cucumis</name>
    <dbReference type="NCBI Taxonomy" id="1776856"/>
    <lineage>
        <taxon>Bacteria</taxon>
        <taxon>Bacillati</taxon>
        <taxon>Actinomycetota</taxon>
        <taxon>Actinomycetes</taxon>
        <taxon>Micrococcales</taxon>
        <taxon>Promicromonosporaceae</taxon>
        <taxon>Isoptericola</taxon>
    </lineage>
</organism>
<keyword evidence="10" id="KW-1185">Reference proteome</keyword>
<dbReference type="EMBL" id="BMDG01000005">
    <property type="protein sequence ID" value="GGI07847.1"/>
    <property type="molecule type" value="Genomic_DNA"/>
</dbReference>
<evidence type="ECO:0000313" key="10">
    <source>
        <dbReference type="Proteomes" id="UP000632535"/>
    </source>
</evidence>
<dbReference type="PANTHER" id="PTHR30614">
    <property type="entry name" value="MEMBRANE COMPONENT OF AMINO ACID ABC TRANSPORTER"/>
    <property type="match status" value="1"/>
</dbReference>
<keyword evidence="3" id="KW-1003">Cell membrane</keyword>
<keyword evidence="5 7" id="KW-1133">Transmembrane helix</keyword>
<feature type="transmembrane region" description="Helical" evidence="7">
    <location>
        <begin position="238"/>
        <end position="262"/>
    </location>
</feature>
<evidence type="ECO:0000256" key="3">
    <source>
        <dbReference type="ARBA" id="ARBA00022475"/>
    </source>
</evidence>
<dbReference type="InterPro" id="IPR010065">
    <property type="entry name" value="AA_ABC_transptr_permease_3TM"/>
</dbReference>
<dbReference type="RefSeq" id="WP_188523365.1">
    <property type="nucleotide sequence ID" value="NZ_BMDG01000005.1"/>
</dbReference>
<proteinExistence type="inferred from homology"/>
<dbReference type="SUPFAM" id="SSF161098">
    <property type="entry name" value="MetI-like"/>
    <property type="match status" value="1"/>
</dbReference>
<accession>A0ABQ2B4P1</accession>
<name>A0ABQ2B4P1_9MICO</name>
<dbReference type="CDD" id="cd06261">
    <property type="entry name" value="TM_PBP2"/>
    <property type="match status" value="1"/>
</dbReference>
<reference evidence="10" key="1">
    <citation type="journal article" date="2019" name="Int. J. Syst. Evol. Microbiol.">
        <title>The Global Catalogue of Microorganisms (GCM) 10K type strain sequencing project: providing services to taxonomists for standard genome sequencing and annotation.</title>
        <authorList>
            <consortium name="The Broad Institute Genomics Platform"/>
            <consortium name="The Broad Institute Genome Sequencing Center for Infectious Disease"/>
            <person name="Wu L."/>
            <person name="Ma J."/>
        </authorList>
    </citation>
    <scope>NUCLEOTIDE SEQUENCE [LARGE SCALE GENOMIC DNA]</scope>
    <source>
        <strain evidence="10">CCM 8653</strain>
    </source>
</reference>
<comment type="subcellular location">
    <subcellularLocation>
        <location evidence="1 7">Cell membrane</location>
        <topology evidence="1 7">Multi-pass membrane protein</topology>
    </subcellularLocation>
</comment>
<dbReference type="PANTHER" id="PTHR30614:SF21">
    <property type="entry name" value="AMINO ACID ABC TRANSPORTER PERMEASE"/>
    <property type="match status" value="1"/>
</dbReference>
<dbReference type="InterPro" id="IPR000515">
    <property type="entry name" value="MetI-like"/>
</dbReference>
<dbReference type="Gene3D" id="1.10.3720.10">
    <property type="entry name" value="MetI-like"/>
    <property type="match status" value="1"/>
</dbReference>
<evidence type="ECO:0000256" key="2">
    <source>
        <dbReference type="ARBA" id="ARBA00022448"/>
    </source>
</evidence>
<evidence type="ECO:0000313" key="9">
    <source>
        <dbReference type="EMBL" id="GGI07847.1"/>
    </source>
</evidence>
<protein>
    <submittedName>
        <fullName evidence="9">Glutamate ABC transporter permease</fullName>
    </submittedName>
</protein>
<dbReference type="Proteomes" id="UP000632535">
    <property type="component" value="Unassembled WGS sequence"/>
</dbReference>
<evidence type="ECO:0000256" key="5">
    <source>
        <dbReference type="ARBA" id="ARBA00022989"/>
    </source>
</evidence>
<dbReference type="PROSITE" id="PS50928">
    <property type="entry name" value="ABC_TM1"/>
    <property type="match status" value="1"/>
</dbReference>
<evidence type="ECO:0000256" key="6">
    <source>
        <dbReference type="ARBA" id="ARBA00023136"/>
    </source>
</evidence>
<dbReference type="NCBIfam" id="TIGR01726">
    <property type="entry name" value="HEQRo_perm_3TM"/>
    <property type="match status" value="1"/>
</dbReference>
<gene>
    <name evidence="9" type="ORF">GCM10007368_18210</name>
</gene>
<feature type="transmembrane region" description="Helical" evidence="7">
    <location>
        <begin position="108"/>
        <end position="127"/>
    </location>
</feature>
<feature type="transmembrane region" description="Helical" evidence="7">
    <location>
        <begin position="139"/>
        <end position="159"/>
    </location>
</feature>
<evidence type="ECO:0000256" key="1">
    <source>
        <dbReference type="ARBA" id="ARBA00004651"/>
    </source>
</evidence>
<keyword evidence="6 7" id="KW-0472">Membrane</keyword>
<dbReference type="Pfam" id="PF00528">
    <property type="entry name" value="BPD_transp_1"/>
    <property type="match status" value="1"/>
</dbReference>
<comment type="caution">
    <text evidence="9">The sequence shown here is derived from an EMBL/GenBank/DDBJ whole genome shotgun (WGS) entry which is preliminary data.</text>
</comment>
<feature type="transmembrane region" description="Helical" evidence="7">
    <location>
        <begin position="193"/>
        <end position="218"/>
    </location>
</feature>
<evidence type="ECO:0000256" key="7">
    <source>
        <dbReference type="RuleBase" id="RU363032"/>
    </source>
</evidence>
<sequence length="306" mass="31924">MSSQHSVLFDAPGPRARRRIALGNVVGALVVLGIAALVVAELARKGQLSWDLWGPVFTASAWQDYFIPGLQNTLRAAGFAIVGAVVFGLVFGAGRLARSRTVRWASGVVVEFFRAVPVLLMMIFFWLLLGFNRIGTEPAFLAVVIALILYNGSVIAELVRSGVGNLPKGQSEAGLAVGLTGGQTLRSIQLPQALIAMLPALVSQLVVVLKDTALGQIITYDELLRAAQIFGNGNGNNLQTLTIAALVFIVINWALTSVARWLSRYLSGRTSGATAAGPGIGNPTVVAGKPGGPGNAIAATGDPSAM</sequence>
<dbReference type="InterPro" id="IPR043429">
    <property type="entry name" value="ArtM/GltK/GlnP/TcyL/YhdX-like"/>
</dbReference>
<feature type="domain" description="ABC transmembrane type-1" evidence="8">
    <location>
        <begin position="70"/>
        <end position="259"/>
    </location>
</feature>
<feature type="transmembrane region" description="Helical" evidence="7">
    <location>
        <begin position="21"/>
        <end position="43"/>
    </location>
</feature>
<comment type="similarity">
    <text evidence="7">Belongs to the binding-protein-dependent transport system permease family.</text>
</comment>
<keyword evidence="4 7" id="KW-0812">Transmembrane</keyword>